<evidence type="ECO:0000256" key="1">
    <source>
        <dbReference type="ARBA" id="ARBA00009477"/>
    </source>
</evidence>
<dbReference type="GO" id="GO:1990281">
    <property type="term" value="C:efflux pump complex"/>
    <property type="evidence" value="ECO:0007669"/>
    <property type="project" value="TreeGrafter"/>
</dbReference>
<dbReference type="Gene3D" id="2.40.50.100">
    <property type="match status" value="1"/>
</dbReference>
<evidence type="ECO:0000256" key="2">
    <source>
        <dbReference type="SAM" id="Phobius"/>
    </source>
</evidence>
<sequence>MKKNVSGIILGVVILLLAGIVCWWLLRTAPVQKPEAKTRSAKIVQTVQLKPGDYPVSVTAYGSVVPARQLVVRPEITGRLVELHPKLVPGGRIAQGEVLFTIDDADYRIALSEAKTALAEAQSEVDIEAGRQAVAQRELEQLQKDLPDSVINKSLVLRQPFKNRTQALLDRAAAAVAKAELDLKRVRFRAPFNAVVIEESVEAGQLASSSEDMATIVGSDAYWIQASVPLSKLSWVKLPQGRQAGADVEIEQSSSAGAPLKWSGKVVRLLGDLEEAGRQARVLVEVPNPLDANPTQPLLLGSYVKVDIDAGVLKNSLSIPRSALREGDRVWLVGPEKKLIIHDAEVLWRRENTVVIKNDIAADQALIVSSLSAPAPGMALAPEAIATEPQSK</sequence>
<keyword evidence="2" id="KW-1133">Transmembrane helix</keyword>
<protein>
    <submittedName>
        <fullName evidence="4">Efflux RND transporter periplasmic adaptor subunit</fullName>
    </submittedName>
</protein>
<dbReference type="Gene3D" id="1.10.287.470">
    <property type="entry name" value="Helix hairpin bin"/>
    <property type="match status" value="1"/>
</dbReference>
<dbReference type="NCBIfam" id="TIGR01730">
    <property type="entry name" value="RND_mfp"/>
    <property type="match status" value="1"/>
</dbReference>
<evidence type="ECO:0000313" key="4">
    <source>
        <dbReference type="EMBL" id="MBK1854790.1"/>
    </source>
</evidence>
<dbReference type="AlphaFoldDB" id="A0AAE2VBQ8"/>
<name>A0AAE2VBQ8_9BACT</name>
<dbReference type="Pfam" id="PF25917">
    <property type="entry name" value="BSH_RND"/>
    <property type="match status" value="1"/>
</dbReference>
<keyword evidence="2" id="KW-0812">Transmembrane</keyword>
<comment type="similarity">
    <text evidence="1">Belongs to the membrane fusion protein (MFP) (TC 8.A.1) family.</text>
</comment>
<evidence type="ECO:0000259" key="3">
    <source>
        <dbReference type="Pfam" id="PF25917"/>
    </source>
</evidence>
<keyword evidence="2" id="KW-0472">Membrane</keyword>
<feature type="transmembrane region" description="Helical" evidence="2">
    <location>
        <begin position="7"/>
        <end position="26"/>
    </location>
</feature>
<dbReference type="PANTHER" id="PTHR30469:SF12">
    <property type="entry name" value="MULTIDRUG RESISTANCE PROTEIN MDTA"/>
    <property type="match status" value="1"/>
</dbReference>
<accession>A0AAE2VBQ8</accession>
<keyword evidence="5" id="KW-1185">Reference proteome</keyword>
<dbReference type="RefSeq" id="WP_309489401.1">
    <property type="nucleotide sequence ID" value="NZ_JAENIG010000004.1"/>
</dbReference>
<proteinExistence type="inferred from homology"/>
<dbReference type="GO" id="GO:0015562">
    <property type="term" value="F:efflux transmembrane transporter activity"/>
    <property type="evidence" value="ECO:0007669"/>
    <property type="project" value="TreeGrafter"/>
</dbReference>
<dbReference type="InterPro" id="IPR058625">
    <property type="entry name" value="MdtA-like_BSH"/>
</dbReference>
<dbReference type="Gene3D" id="2.40.30.170">
    <property type="match status" value="1"/>
</dbReference>
<organism evidence="4 5">
    <name type="scientific">Oceaniferula flava</name>
    <dbReference type="NCBI Taxonomy" id="2800421"/>
    <lineage>
        <taxon>Bacteria</taxon>
        <taxon>Pseudomonadati</taxon>
        <taxon>Verrucomicrobiota</taxon>
        <taxon>Verrucomicrobiia</taxon>
        <taxon>Verrucomicrobiales</taxon>
        <taxon>Verrucomicrobiaceae</taxon>
        <taxon>Oceaniferula</taxon>
    </lineage>
</organism>
<reference evidence="4" key="1">
    <citation type="submission" date="2021-01" db="EMBL/GenBank/DDBJ databases">
        <title>Modified the classification status of verrucomicrobia.</title>
        <authorList>
            <person name="Feng X."/>
        </authorList>
    </citation>
    <scope>NUCLEOTIDE SEQUENCE</scope>
    <source>
        <strain evidence="4">5K15</strain>
    </source>
</reference>
<dbReference type="SUPFAM" id="SSF111369">
    <property type="entry name" value="HlyD-like secretion proteins"/>
    <property type="match status" value="1"/>
</dbReference>
<dbReference type="PANTHER" id="PTHR30469">
    <property type="entry name" value="MULTIDRUG RESISTANCE PROTEIN MDTA"/>
    <property type="match status" value="1"/>
</dbReference>
<gene>
    <name evidence="4" type="ORF">JIN83_07450</name>
</gene>
<dbReference type="EMBL" id="JAENIG010000004">
    <property type="protein sequence ID" value="MBK1854790.1"/>
    <property type="molecule type" value="Genomic_DNA"/>
</dbReference>
<dbReference type="InterPro" id="IPR006143">
    <property type="entry name" value="RND_pump_MFP"/>
</dbReference>
<feature type="domain" description="Multidrug resistance protein MdtA-like barrel-sandwich hybrid" evidence="3">
    <location>
        <begin position="69"/>
        <end position="217"/>
    </location>
</feature>
<comment type="caution">
    <text evidence="4">The sequence shown here is derived from an EMBL/GenBank/DDBJ whole genome shotgun (WGS) entry which is preliminary data.</text>
</comment>
<evidence type="ECO:0000313" key="5">
    <source>
        <dbReference type="Proteomes" id="UP000634206"/>
    </source>
</evidence>
<dbReference type="Proteomes" id="UP000634206">
    <property type="component" value="Unassembled WGS sequence"/>
</dbReference>